<sequence>MRRLTAALTMTTTLTLIAGCTTSADNGGGTGEGDSGRPTLEMASSEVIADAADNGVDTSARLFESSDVVVVAADTPEDLSRGVHLAIAGGAPLLTAGDQAAVDAEIERLGVERVITVGEVGPLIDGPEITPATPAETPASISAGVAASLDAETAEGMEGLEHAEHPLDMPPMLATDATSLASIATARAAGADVHVLSYPDPRITSESMALVTEQDVLALGDEFGSQERLDTAIEMAANGELPGGGGLVFPGRRMIAFYGHPSGDALGVMGEQPPAEAVDRVKAHIENYQPLEEQPVVPAFEIIVTVASEFPGEDGKFTNVGNPEDFLGYIDAITDAGGYAFLDLQPGQASFLEQAKVYEDLLKRPNVGLALDPEWNLQPGEQPLQRVGHAEAAEINEVSEWLAQLVRDNNLPQKGLIVHQFQLQMLRDRDQINTDHPELSFILHADGHGGPEQKFDTWNVMRQDLSDDWFMAWKNFIDEDNPTFTPEETYNNVDPRPWFVSYQ</sequence>
<dbReference type="EMBL" id="FXAR01000005">
    <property type="protein sequence ID" value="SMG27579.1"/>
    <property type="molecule type" value="Genomic_DNA"/>
</dbReference>
<evidence type="ECO:0000313" key="2">
    <source>
        <dbReference type="EMBL" id="SMG27579.1"/>
    </source>
</evidence>
<keyword evidence="3" id="KW-1185">Reference proteome</keyword>
<keyword evidence="1" id="KW-0732">Signal</keyword>
<dbReference type="AlphaFoldDB" id="A0A1X7JIC6"/>
<feature type="chain" id="PRO_5038726931" description="Cell wall binding repeat 2" evidence="1">
    <location>
        <begin position="19"/>
        <end position="503"/>
    </location>
</feature>
<dbReference type="OrthoDB" id="9812120at2"/>
<proteinExistence type="predicted"/>
<dbReference type="Proteomes" id="UP000193309">
    <property type="component" value="Unassembled WGS sequence"/>
</dbReference>
<dbReference type="RefSeq" id="WP_085549737.1">
    <property type="nucleotide sequence ID" value="NZ_FXAR01000005.1"/>
</dbReference>
<evidence type="ECO:0008006" key="4">
    <source>
        <dbReference type="Google" id="ProtNLM"/>
    </source>
</evidence>
<organism evidence="2 3">
    <name type="scientific">Corynebacterium pollutisoli</name>
    <dbReference type="NCBI Taxonomy" id="1610489"/>
    <lineage>
        <taxon>Bacteria</taxon>
        <taxon>Bacillati</taxon>
        <taxon>Actinomycetota</taxon>
        <taxon>Actinomycetes</taxon>
        <taxon>Mycobacteriales</taxon>
        <taxon>Corynebacteriaceae</taxon>
        <taxon>Corynebacterium</taxon>
    </lineage>
</organism>
<protein>
    <recommendedName>
        <fullName evidence="4">Cell wall binding repeat 2</fullName>
    </recommendedName>
</protein>
<feature type="signal peptide" evidence="1">
    <location>
        <begin position="1"/>
        <end position="18"/>
    </location>
</feature>
<evidence type="ECO:0000256" key="1">
    <source>
        <dbReference type="SAM" id="SignalP"/>
    </source>
</evidence>
<accession>A0A1X7JIC6</accession>
<gene>
    <name evidence="2" type="ORF">SAMN06295981_1623</name>
</gene>
<dbReference type="PROSITE" id="PS51257">
    <property type="entry name" value="PROKAR_LIPOPROTEIN"/>
    <property type="match status" value="1"/>
</dbReference>
<reference evidence="3" key="1">
    <citation type="submission" date="2017-04" db="EMBL/GenBank/DDBJ databases">
        <authorList>
            <person name="Varghese N."/>
            <person name="Submissions S."/>
        </authorList>
    </citation>
    <scope>NUCLEOTIDE SEQUENCE [LARGE SCALE GENOMIC DNA]</scope>
    <source>
        <strain evidence="3">VDS</strain>
    </source>
</reference>
<name>A0A1X7JIC6_9CORY</name>
<evidence type="ECO:0000313" key="3">
    <source>
        <dbReference type="Proteomes" id="UP000193309"/>
    </source>
</evidence>
<dbReference type="STRING" id="1610489.SAMN06295981_1623"/>